<keyword evidence="6" id="KW-0560">Oxidoreductase</keyword>
<proteinExistence type="inferred from homology"/>
<evidence type="ECO:0000313" key="8">
    <source>
        <dbReference type="EMBL" id="KIE58572.1"/>
    </source>
</evidence>
<comment type="pathway">
    <text evidence="1 6">Carbohydrate biosynthesis; dTDP-L-rhamnose biosynthesis.</text>
</comment>
<dbReference type="PANTHER" id="PTHR10491">
    <property type="entry name" value="DTDP-4-DEHYDRORHAMNOSE REDUCTASE"/>
    <property type="match status" value="1"/>
</dbReference>
<evidence type="ECO:0000256" key="1">
    <source>
        <dbReference type="ARBA" id="ARBA00004781"/>
    </source>
</evidence>
<dbReference type="Proteomes" id="UP000031594">
    <property type="component" value="Unassembled WGS sequence"/>
</dbReference>
<organism evidence="8 9">
    <name type="scientific">Methylacidiphilum kamchatkense Kam1</name>
    <dbReference type="NCBI Taxonomy" id="1202785"/>
    <lineage>
        <taxon>Bacteria</taxon>
        <taxon>Pseudomonadati</taxon>
        <taxon>Verrucomicrobiota</taxon>
        <taxon>Methylacidiphilae</taxon>
        <taxon>Methylacidiphilales</taxon>
        <taxon>Methylacidiphilaceae</taxon>
        <taxon>Methylacidiphilum (ex Ratnadevi et al. 2023)</taxon>
    </lineage>
</organism>
<comment type="function">
    <text evidence="6">Catalyzes the reduction of dTDP-6-deoxy-L-lyxo-4-hexulose to yield dTDP-L-rhamnose.</text>
</comment>
<evidence type="ECO:0000256" key="2">
    <source>
        <dbReference type="ARBA" id="ARBA00010944"/>
    </source>
</evidence>
<evidence type="ECO:0000256" key="6">
    <source>
        <dbReference type="RuleBase" id="RU364082"/>
    </source>
</evidence>
<evidence type="ECO:0000259" key="7">
    <source>
        <dbReference type="Pfam" id="PF04321"/>
    </source>
</evidence>
<feature type="domain" description="RmlD-like substrate binding" evidence="7">
    <location>
        <begin position="2"/>
        <end position="290"/>
    </location>
</feature>
<dbReference type="Pfam" id="PF04321">
    <property type="entry name" value="RmlD_sub_bind"/>
    <property type="match status" value="1"/>
</dbReference>
<comment type="caution">
    <text evidence="8">The sequence shown here is derived from an EMBL/GenBank/DDBJ whole genome shotgun (WGS) entry which is preliminary data.</text>
</comment>
<protein>
    <recommendedName>
        <fullName evidence="4 6">dTDP-4-dehydrorhamnose reductase</fullName>
        <ecNumber evidence="3 6">1.1.1.133</ecNumber>
    </recommendedName>
</protein>
<evidence type="ECO:0000256" key="4">
    <source>
        <dbReference type="ARBA" id="ARBA00017099"/>
    </source>
</evidence>
<evidence type="ECO:0000313" key="9">
    <source>
        <dbReference type="Proteomes" id="UP000031594"/>
    </source>
</evidence>
<dbReference type="InterPro" id="IPR029903">
    <property type="entry name" value="RmlD-like-bd"/>
</dbReference>
<accession>A0ABR4ZWG1</accession>
<dbReference type="InterPro" id="IPR036291">
    <property type="entry name" value="NAD(P)-bd_dom_sf"/>
</dbReference>
<dbReference type="EC" id="1.1.1.133" evidence="3 6"/>
<dbReference type="EMBL" id="JQNX01000004">
    <property type="protein sequence ID" value="KIE58572.1"/>
    <property type="molecule type" value="Genomic_DNA"/>
</dbReference>
<evidence type="ECO:0000256" key="5">
    <source>
        <dbReference type="ARBA" id="ARBA00048200"/>
    </source>
</evidence>
<dbReference type="InterPro" id="IPR005913">
    <property type="entry name" value="dTDP_dehydrorham_reduct"/>
</dbReference>
<name>A0ABR4ZWG1_9BACT</name>
<evidence type="ECO:0000256" key="3">
    <source>
        <dbReference type="ARBA" id="ARBA00012929"/>
    </source>
</evidence>
<dbReference type="Gene3D" id="3.40.50.720">
    <property type="entry name" value="NAD(P)-binding Rossmann-like Domain"/>
    <property type="match status" value="1"/>
</dbReference>
<sequence>MIVLFGSSGYVGSFYKKMLQSKGLDFIAPTHKEVDLTDEKQLTAFLDKIEADFIINAVGYTGKPNVDACEENKVDCLLGNVIIPGILAKVCTKKGIVFGQVSSGCVYQGDKGIGPDGQRIGFQEEDPPNFSFRASPCSFYSGCKALAEELLVGTSCYIWRLRMPFHWQDHPKNYLSKLLFYSRLLDARNSLSEIEEFVRASFECWEKRLPFGIYHITNTGSITTREIVEKILASPLGKKLRNKGKQFLFFENEKEFLKHVKAPRSNCVLDNSKLLSCGIQIRNIEEALEEDLLKWQESSCQ</sequence>
<dbReference type="RefSeq" id="WP_039721527.1">
    <property type="nucleotide sequence ID" value="NZ_JQNX01000004.1"/>
</dbReference>
<keyword evidence="9" id="KW-1185">Reference proteome</keyword>
<dbReference type="SUPFAM" id="SSF51735">
    <property type="entry name" value="NAD(P)-binding Rossmann-fold domains"/>
    <property type="match status" value="1"/>
</dbReference>
<reference evidence="8 9" key="1">
    <citation type="submission" date="2014-08" db="EMBL/GenBank/DDBJ databases">
        <title>Methylacidiphilum kamchatkense strain Kam1 draft genome sequence.</title>
        <authorList>
            <person name="Birkeland N.-K."/>
            <person name="Erikstad H.A."/>
        </authorList>
    </citation>
    <scope>NUCLEOTIDE SEQUENCE [LARGE SCALE GENOMIC DNA]</scope>
    <source>
        <strain evidence="8 9">Kam1</strain>
    </source>
</reference>
<comment type="similarity">
    <text evidence="2 6">Belongs to the dTDP-4-dehydrorhamnose reductase family.</text>
</comment>
<gene>
    <name evidence="8" type="ORF">A946_06780</name>
</gene>
<keyword evidence="6" id="KW-0521">NADP</keyword>
<dbReference type="PANTHER" id="PTHR10491:SF4">
    <property type="entry name" value="METHIONINE ADENOSYLTRANSFERASE 2 SUBUNIT BETA"/>
    <property type="match status" value="1"/>
</dbReference>
<comment type="catalytic activity">
    <reaction evidence="5">
        <text>dTDP-beta-L-rhamnose + NADP(+) = dTDP-4-dehydro-beta-L-rhamnose + NADPH + H(+)</text>
        <dbReference type="Rhea" id="RHEA:21796"/>
        <dbReference type="ChEBI" id="CHEBI:15378"/>
        <dbReference type="ChEBI" id="CHEBI:57510"/>
        <dbReference type="ChEBI" id="CHEBI:57783"/>
        <dbReference type="ChEBI" id="CHEBI:58349"/>
        <dbReference type="ChEBI" id="CHEBI:62830"/>
        <dbReference type="EC" id="1.1.1.133"/>
    </reaction>
</comment>